<feature type="transmembrane region" description="Helical" evidence="1">
    <location>
        <begin position="45"/>
        <end position="67"/>
    </location>
</feature>
<feature type="transmembrane region" description="Helical" evidence="1">
    <location>
        <begin position="158"/>
        <end position="177"/>
    </location>
</feature>
<gene>
    <name evidence="2" type="ORF">HCJ81_14240</name>
</gene>
<accession>A0A7X0ZWX1</accession>
<keyword evidence="1" id="KW-0472">Membrane</keyword>
<protein>
    <submittedName>
        <fullName evidence="2">Uncharacterized protein</fullName>
    </submittedName>
</protein>
<reference evidence="2 3" key="1">
    <citation type="submission" date="2020-03" db="EMBL/GenBank/DDBJ databases">
        <title>Soil Listeria distribution.</title>
        <authorList>
            <person name="Liao J."/>
            <person name="Wiedmann M."/>
        </authorList>
    </citation>
    <scope>NUCLEOTIDE SEQUENCE [LARGE SCALE GENOMIC DNA]</scope>
    <source>
        <strain evidence="2 3">FSL L7-0039</strain>
    </source>
</reference>
<feature type="transmembrane region" description="Helical" evidence="1">
    <location>
        <begin position="103"/>
        <end position="121"/>
    </location>
</feature>
<evidence type="ECO:0000256" key="1">
    <source>
        <dbReference type="SAM" id="Phobius"/>
    </source>
</evidence>
<organism evidence="2 3">
    <name type="scientific">Listeria booriae</name>
    <dbReference type="NCBI Taxonomy" id="1552123"/>
    <lineage>
        <taxon>Bacteria</taxon>
        <taxon>Bacillati</taxon>
        <taxon>Bacillota</taxon>
        <taxon>Bacilli</taxon>
        <taxon>Bacillales</taxon>
        <taxon>Listeriaceae</taxon>
        <taxon>Listeria</taxon>
    </lineage>
</organism>
<comment type="caution">
    <text evidence="2">The sequence shown here is derived from an EMBL/GenBank/DDBJ whole genome shotgun (WGS) entry which is preliminary data.</text>
</comment>
<dbReference type="Proteomes" id="UP000565628">
    <property type="component" value="Unassembled WGS sequence"/>
</dbReference>
<keyword evidence="1" id="KW-0812">Transmembrane</keyword>
<keyword evidence="1" id="KW-1133">Transmembrane helix</keyword>
<feature type="transmembrane region" description="Helical" evidence="1">
    <location>
        <begin position="128"/>
        <end position="146"/>
    </location>
</feature>
<sequence length="288" mass="33985">MVDKKGDRRSVIRRFREKAERQSKLAKEKGLFYIKEKAVQHIMGYYFVHILTAFLFVMFLLTFWYMYLGIYKDFMSHLEAYFIARGGVAQADISIFSKVEKPFLFAQSIISITAFLLAWSFSSLKHAFIVLIWAYLFFTLLLVLTFTPSPIAIESLKWVLFLLGAYLLCIWWLIPAYENRMLRCIYKPLDLEKEMTAKDMRAFIENRAGYQVVSPEWAPYVSVERSIANQGYARTDFSQNQEAYFYEKRGCKELHFVFHTSIRVKWTPFRKDFVQQVPATKIISIDES</sequence>
<name>A0A7X0ZWX1_9LIST</name>
<proteinExistence type="predicted"/>
<evidence type="ECO:0000313" key="2">
    <source>
        <dbReference type="EMBL" id="MBC2312049.1"/>
    </source>
</evidence>
<dbReference type="AlphaFoldDB" id="A0A7X0ZWX1"/>
<dbReference type="RefSeq" id="WP_185642299.1">
    <property type="nucleotide sequence ID" value="NZ_JAASWV010000023.1"/>
</dbReference>
<evidence type="ECO:0000313" key="3">
    <source>
        <dbReference type="Proteomes" id="UP000565628"/>
    </source>
</evidence>
<dbReference type="EMBL" id="JAASWV010000023">
    <property type="protein sequence ID" value="MBC2312049.1"/>
    <property type="molecule type" value="Genomic_DNA"/>
</dbReference>